<sequence>MGIEFKQTERGMEYCVVDVYSLTHKYRDRWVLFLAPV</sequence>
<name>A0ABQ0IA15_9ALTE</name>
<organism evidence="1 2">
    <name type="scientific">Paraglaciecola agarilytica NO2</name>
    <dbReference type="NCBI Taxonomy" id="1125747"/>
    <lineage>
        <taxon>Bacteria</taxon>
        <taxon>Pseudomonadati</taxon>
        <taxon>Pseudomonadota</taxon>
        <taxon>Gammaproteobacteria</taxon>
        <taxon>Alteromonadales</taxon>
        <taxon>Alteromonadaceae</taxon>
        <taxon>Paraglaciecola</taxon>
    </lineage>
</organism>
<evidence type="ECO:0000313" key="2">
    <source>
        <dbReference type="Proteomes" id="UP000008372"/>
    </source>
</evidence>
<accession>A0ABQ0IA15</accession>
<comment type="caution">
    <text evidence="1">The sequence shown here is derived from an EMBL/GenBank/DDBJ whole genome shotgun (WGS) entry which is preliminary data.</text>
</comment>
<gene>
    <name evidence="1" type="ORF">GAGA_3369</name>
</gene>
<keyword evidence="2" id="KW-1185">Reference proteome</keyword>
<proteinExistence type="predicted"/>
<protein>
    <submittedName>
        <fullName evidence="1">Uncharacterized protein</fullName>
    </submittedName>
</protein>
<dbReference type="Proteomes" id="UP000008372">
    <property type="component" value="Unassembled WGS sequence"/>
</dbReference>
<evidence type="ECO:0000313" key="1">
    <source>
        <dbReference type="EMBL" id="GAC06203.1"/>
    </source>
</evidence>
<dbReference type="EMBL" id="BAEK01000054">
    <property type="protein sequence ID" value="GAC06203.1"/>
    <property type="molecule type" value="Genomic_DNA"/>
</dbReference>
<reference evidence="1 2" key="1">
    <citation type="journal article" date="2014" name="Environ. Microbiol.">
        <title>Comparative genomics of the marine bacterial genus Glaciecola reveals the high degree of genomic diversity and genomic characteristic for cold adaptation.</title>
        <authorList>
            <person name="Qin Q.L."/>
            <person name="Xie B.B."/>
            <person name="Yu Y."/>
            <person name="Shu Y.L."/>
            <person name="Rong J.C."/>
            <person name="Zhang Y.J."/>
            <person name="Zhao D.L."/>
            <person name="Chen X.L."/>
            <person name="Zhang X.Y."/>
            <person name="Chen B."/>
            <person name="Zhou B.C."/>
            <person name="Zhang Y.Z."/>
        </authorList>
    </citation>
    <scope>NUCLEOTIDE SEQUENCE [LARGE SCALE GENOMIC DNA]</scope>
    <source>
        <strain evidence="1 2">NO2</strain>
    </source>
</reference>